<sequence>MREINLSPSRSKDLKSAQTIFNEKKLEMHERRCKYRKSNTKFELYREKFYIELRKDKYGPHNVPDEDVKSFWSNMWEASKEENQDFSKYLLEFVPPDDRETPIFPSFTEFEEIIKWLANWKAAL</sequence>
<dbReference type="OrthoDB" id="10526368at2759"/>
<accession>A0A9P6GXE6</accession>
<dbReference type="AlphaFoldDB" id="A0A9P6GXE6"/>
<name>A0A9P6GXE6_9MICR</name>
<organism evidence="1 2">
    <name type="scientific">Nosema granulosis</name>
    <dbReference type="NCBI Taxonomy" id="83296"/>
    <lineage>
        <taxon>Eukaryota</taxon>
        <taxon>Fungi</taxon>
        <taxon>Fungi incertae sedis</taxon>
        <taxon>Microsporidia</taxon>
        <taxon>Nosematidae</taxon>
        <taxon>Nosema</taxon>
    </lineage>
</organism>
<gene>
    <name evidence="1" type="ORF">NGRA_2057</name>
</gene>
<proteinExistence type="predicted"/>
<comment type="caution">
    <text evidence="1">The sequence shown here is derived from an EMBL/GenBank/DDBJ whole genome shotgun (WGS) entry which is preliminary data.</text>
</comment>
<protein>
    <submittedName>
        <fullName evidence="1">Uncharacterized protein</fullName>
    </submittedName>
</protein>
<evidence type="ECO:0000313" key="2">
    <source>
        <dbReference type="Proteomes" id="UP000740883"/>
    </source>
</evidence>
<reference evidence="1 2" key="1">
    <citation type="journal article" date="2020" name="Genome Biol. Evol.">
        <title>Comparative genomics of strictly vertically transmitted, feminizing microsporidia endosymbionts of amphipod crustaceans.</title>
        <authorList>
            <person name="Cormier A."/>
            <person name="Chebbi M.A."/>
            <person name="Giraud I."/>
            <person name="Wattier R."/>
            <person name="Teixeira M."/>
            <person name="Gilbert C."/>
            <person name="Rigaud T."/>
            <person name="Cordaux R."/>
        </authorList>
    </citation>
    <scope>NUCLEOTIDE SEQUENCE [LARGE SCALE GENOMIC DNA]</scope>
    <source>
        <strain evidence="1 2">Ou3-Ou53</strain>
    </source>
</reference>
<evidence type="ECO:0000313" key="1">
    <source>
        <dbReference type="EMBL" id="KAF9762384.1"/>
    </source>
</evidence>
<dbReference type="EMBL" id="SBJO01000179">
    <property type="protein sequence ID" value="KAF9762384.1"/>
    <property type="molecule type" value="Genomic_DNA"/>
</dbReference>
<dbReference type="Proteomes" id="UP000740883">
    <property type="component" value="Unassembled WGS sequence"/>
</dbReference>
<keyword evidence="2" id="KW-1185">Reference proteome</keyword>